<reference evidence="2" key="1">
    <citation type="submission" date="2020-03" db="EMBL/GenBank/DDBJ databases">
        <title>Draft sequencing of Calidifontibacter sp. DB0510.</title>
        <authorList>
            <person name="Kim D.-U."/>
        </authorList>
    </citation>
    <scope>NUCLEOTIDE SEQUENCE</scope>
    <source>
        <strain evidence="2">DB0510</strain>
    </source>
</reference>
<sequence>MTTAGWQELVAQFDGLDERARLQVLLEFGEDLAPVSPEPDWRRVTGCQVPVFLRTRALDGRVELRISVSPSAPVVRGYAGLLQAGVDGAVLGPPAYPPRDLPERLGLPRAVSPLRLRGLYALTEAVTDELRRLR</sequence>
<name>A0A967B7A6_9MICO</name>
<evidence type="ECO:0000259" key="1">
    <source>
        <dbReference type="Pfam" id="PF02657"/>
    </source>
</evidence>
<dbReference type="InterPro" id="IPR003808">
    <property type="entry name" value="Fe-S_metab-assoc_dom"/>
</dbReference>
<dbReference type="AlphaFoldDB" id="A0A967B7A6"/>
<gene>
    <name evidence="2" type="ORF">G9U51_09710</name>
</gene>
<dbReference type="SUPFAM" id="SSF82649">
    <property type="entry name" value="SufE/NifU"/>
    <property type="match status" value="1"/>
</dbReference>
<feature type="domain" description="Fe-S metabolism associated" evidence="1">
    <location>
        <begin position="12"/>
        <end position="127"/>
    </location>
</feature>
<evidence type="ECO:0000313" key="3">
    <source>
        <dbReference type="Proteomes" id="UP000744769"/>
    </source>
</evidence>
<dbReference type="Gene3D" id="3.90.1010.10">
    <property type="match status" value="1"/>
</dbReference>
<evidence type="ECO:0000313" key="2">
    <source>
        <dbReference type="EMBL" id="NHN56051.1"/>
    </source>
</evidence>
<proteinExistence type="predicted"/>
<dbReference type="Pfam" id="PF02657">
    <property type="entry name" value="SufE"/>
    <property type="match status" value="1"/>
</dbReference>
<dbReference type="RefSeq" id="WP_166196438.1">
    <property type="nucleotide sequence ID" value="NZ_JAAOIV010000006.1"/>
</dbReference>
<protein>
    <submittedName>
        <fullName evidence="2">SufE family protein</fullName>
    </submittedName>
</protein>
<dbReference type="Proteomes" id="UP000744769">
    <property type="component" value="Unassembled WGS sequence"/>
</dbReference>
<comment type="caution">
    <text evidence="2">The sequence shown here is derived from an EMBL/GenBank/DDBJ whole genome shotgun (WGS) entry which is preliminary data.</text>
</comment>
<organism evidence="2 3">
    <name type="scientific">Metallococcus carri</name>
    <dbReference type="NCBI Taxonomy" id="1656884"/>
    <lineage>
        <taxon>Bacteria</taxon>
        <taxon>Bacillati</taxon>
        <taxon>Actinomycetota</taxon>
        <taxon>Actinomycetes</taxon>
        <taxon>Micrococcales</taxon>
        <taxon>Dermacoccaceae</taxon>
        <taxon>Metallococcus</taxon>
    </lineage>
</organism>
<dbReference type="EMBL" id="JAAOIV010000006">
    <property type="protein sequence ID" value="NHN56051.1"/>
    <property type="molecule type" value="Genomic_DNA"/>
</dbReference>
<accession>A0A967B7A6</accession>
<keyword evidence="3" id="KW-1185">Reference proteome</keyword>